<dbReference type="InterPro" id="IPR015421">
    <property type="entry name" value="PyrdxlP-dep_Trfase_major"/>
</dbReference>
<dbReference type="EC" id="4.4.1.13" evidence="2"/>
<dbReference type="PANTHER" id="PTHR43525:SF2">
    <property type="entry name" value="CYSTATHIONINE BETA-LYASE-RELATED"/>
    <property type="match status" value="1"/>
</dbReference>
<dbReference type="InterPro" id="IPR015422">
    <property type="entry name" value="PyrdxlP-dep_Trfase_small"/>
</dbReference>
<dbReference type="GO" id="GO:0030170">
    <property type="term" value="F:pyridoxal phosphate binding"/>
    <property type="evidence" value="ECO:0007669"/>
    <property type="project" value="InterPro"/>
</dbReference>
<protein>
    <recommendedName>
        <fullName evidence="2">cysteine-S-conjugate beta-lyase</fullName>
        <ecNumber evidence="2">4.4.1.13</ecNumber>
    </recommendedName>
</protein>
<proteinExistence type="inferred from homology"/>
<evidence type="ECO:0000256" key="2">
    <source>
        <dbReference type="ARBA" id="ARBA00012224"/>
    </source>
</evidence>
<dbReference type="Pfam" id="PF00155">
    <property type="entry name" value="Aminotran_1_2"/>
    <property type="match status" value="1"/>
</dbReference>
<comment type="similarity">
    <text evidence="5">Belongs to the class-II pyridoxal-phosphate-dependent aminotransferase family. MalY/PatB cystathionine beta-lyase subfamily.</text>
</comment>
<keyword evidence="3" id="KW-0663">Pyridoxal phosphate</keyword>
<evidence type="ECO:0000256" key="5">
    <source>
        <dbReference type="ARBA" id="ARBA00037974"/>
    </source>
</evidence>
<dbReference type="InterPro" id="IPR004839">
    <property type="entry name" value="Aminotransferase_I/II_large"/>
</dbReference>
<dbReference type="InterPro" id="IPR051798">
    <property type="entry name" value="Class-II_PLP-Dep_Aminotrans"/>
</dbReference>
<evidence type="ECO:0000256" key="4">
    <source>
        <dbReference type="ARBA" id="ARBA00023239"/>
    </source>
</evidence>
<dbReference type="CDD" id="cd00609">
    <property type="entry name" value="AAT_like"/>
    <property type="match status" value="1"/>
</dbReference>
<dbReference type="GO" id="GO:0047804">
    <property type="term" value="F:cysteine-S-conjugate beta-lyase activity"/>
    <property type="evidence" value="ECO:0007669"/>
    <property type="project" value="UniProtKB-EC"/>
</dbReference>
<evidence type="ECO:0000256" key="3">
    <source>
        <dbReference type="ARBA" id="ARBA00022898"/>
    </source>
</evidence>
<dbReference type="Gene3D" id="3.40.640.10">
    <property type="entry name" value="Type I PLP-dependent aspartate aminotransferase-like (Major domain)"/>
    <property type="match status" value="1"/>
</dbReference>
<sequence length="376" mass="39950">MPDPLEFPPLPELRRRTSMKWRTFDDDVLPLWVAEADVPTAPGVLAAVTRMLAEGDTGYPAGDGYARALAAFARDRWGWDGLDPDRALVVPDVMQGVVEALRAVVPPGDAVAVTPPVYPPFFEFLRHAGWEPVSAPLTAAGRLDPDTLEHAFGLPRVRAFLLCSPQNPTGAVHTADELAAVAALARRSGVTVVADEIHAPLVDPGTTFTPWLSVPGAENGISLLSASKGWNLAGLKAAVAVAGPEAPIERLPAAMLEVGASHVAVHAHVAALESDRPWLDAFVAALVRNRELLAGLLAEHLPQVRYRPAPATFLAWLDCRGLGLDDPAAMFRERGRVALNAGEPFGTGGAGHLRLNLATHPDILTEAVHRMAAAVR</sequence>
<name>A0A1Y2MQZ1_PSEAH</name>
<dbReference type="STRING" id="2074.BG845_04673"/>
<evidence type="ECO:0000256" key="1">
    <source>
        <dbReference type="ARBA" id="ARBA00001933"/>
    </source>
</evidence>
<dbReference type="Proteomes" id="UP000194360">
    <property type="component" value="Unassembled WGS sequence"/>
</dbReference>
<dbReference type="InterPro" id="IPR015424">
    <property type="entry name" value="PyrdxlP-dep_Trfase"/>
</dbReference>
<keyword evidence="8" id="KW-1185">Reference proteome</keyword>
<dbReference type="Gene3D" id="3.90.1150.10">
    <property type="entry name" value="Aspartate Aminotransferase, domain 1"/>
    <property type="match status" value="1"/>
</dbReference>
<accession>A0A1Y2MQZ1</accession>
<evidence type="ECO:0000313" key="8">
    <source>
        <dbReference type="Proteomes" id="UP000194360"/>
    </source>
</evidence>
<dbReference type="SUPFAM" id="SSF53383">
    <property type="entry name" value="PLP-dependent transferases"/>
    <property type="match status" value="1"/>
</dbReference>
<dbReference type="AlphaFoldDB" id="A0A1Y2MQZ1"/>
<comment type="cofactor">
    <cofactor evidence="1">
        <name>pyridoxal 5'-phosphate</name>
        <dbReference type="ChEBI" id="CHEBI:597326"/>
    </cofactor>
</comment>
<dbReference type="PANTHER" id="PTHR43525">
    <property type="entry name" value="PROTEIN MALY"/>
    <property type="match status" value="1"/>
</dbReference>
<reference evidence="7 8" key="1">
    <citation type="submission" date="2016-09" db="EMBL/GenBank/DDBJ databases">
        <title>Pseudonocardia autotrophica DSM535, a candidate organism with high potential of specific P450 cytochromes.</title>
        <authorList>
            <person name="Grumaz C."/>
            <person name="Vainshtein Y."/>
            <person name="Kirstahler P."/>
            <person name="Sohn K."/>
        </authorList>
    </citation>
    <scope>NUCLEOTIDE SEQUENCE [LARGE SCALE GENOMIC DNA]</scope>
    <source>
        <strain evidence="7 8">DSM 535</strain>
    </source>
</reference>
<feature type="domain" description="Aminotransferase class I/classII large" evidence="6">
    <location>
        <begin position="58"/>
        <end position="362"/>
    </location>
</feature>
<organism evidence="7 8">
    <name type="scientific">Pseudonocardia autotrophica</name>
    <name type="common">Amycolata autotrophica</name>
    <name type="synonym">Nocardia autotrophica</name>
    <dbReference type="NCBI Taxonomy" id="2074"/>
    <lineage>
        <taxon>Bacteria</taxon>
        <taxon>Bacillati</taxon>
        <taxon>Actinomycetota</taxon>
        <taxon>Actinomycetes</taxon>
        <taxon>Pseudonocardiales</taxon>
        <taxon>Pseudonocardiaceae</taxon>
        <taxon>Pseudonocardia</taxon>
    </lineage>
</organism>
<gene>
    <name evidence="7" type="primary">patB</name>
    <name evidence="7" type="ORF">BG845_04673</name>
</gene>
<evidence type="ECO:0000259" key="6">
    <source>
        <dbReference type="Pfam" id="PF00155"/>
    </source>
</evidence>
<dbReference type="EMBL" id="MIGB01000029">
    <property type="protein sequence ID" value="OSY37636.1"/>
    <property type="molecule type" value="Genomic_DNA"/>
</dbReference>
<evidence type="ECO:0000313" key="7">
    <source>
        <dbReference type="EMBL" id="OSY37636.1"/>
    </source>
</evidence>
<keyword evidence="4 7" id="KW-0456">Lyase</keyword>
<dbReference type="RefSeq" id="WP_232021250.1">
    <property type="nucleotide sequence ID" value="NZ_AP018920.1"/>
</dbReference>
<comment type="caution">
    <text evidence="7">The sequence shown here is derived from an EMBL/GenBank/DDBJ whole genome shotgun (WGS) entry which is preliminary data.</text>
</comment>